<evidence type="ECO:0000256" key="2">
    <source>
        <dbReference type="ARBA" id="ARBA00022529"/>
    </source>
</evidence>
<comment type="similarity">
    <text evidence="1">Belongs to the DEFL family.</text>
</comment>
<comment type="caution">
    <text evidence="8">The sequence shown here is derived from an EMBL/GenBank/DDBJ whole genome shotgun (WGS) entry which is preliminary data.</text>
</comment>
<dbReference type="EMBL" id="JAEFBK010000009">
    <property type="protein sequence ID" value="KAG7567705.1"/>
    <property type="molecule type" value="Genomic_DNA"/>
</dbReference>
<reference evidence="8 9" key="1">
    <citation type="submission" date="2020-12" db="EMBL/GenBank/DDBJ databases">
        <title>Concerted genomic and epigenomic changes stabilize Arabidopsis allopolyploids.</title>
        <authorList>
            <person name="Chen Z."/>
        </authorList>
    </citation>
    <scope>NUCLEOTIDE SEQUENCE [LARGE SCALE GENOMIC DNA]</scope>
    <source>
        <strain evidence="8">Allo738</strain>
        <tissue evidence="8">Leaf</tissue>
    </source>
</reference>
<proteinExistence type="inferred from homology"/>
<feature type="domain" description="Defensin-like" evidence="7">
    <location>
        <begin position="35"/>
        <end position="82"/>
    </location>
</feature>
<evidence type="ECO:0000313" key="9">
    <source>
        <dbReference type="Proteomes" id="UP000694240"/>
    </source>
</evidence>
<dbReference type="AlphaFoldDB" id="A0A8T2A4V9"/>
<feature type="chain" id="PRO_5035829614" description="Defensin-like domain-containing protein" evidence="6">
    <location>
        <begin position="23"/>
        <end position="125"/>
    </location>
</feature>
<name>A0A8T2A4V9_9BRAS</name>
<dbReference type="PROSITE" id="PS51257">
    <property type="entry name" value="PROKAR_LIPOPROTEIN"/>
    <property type="match status" value="1"/>
</dbReference>
<organism evidence="8 9">
    <name type="scientific">Arabidopsis thaliana x Arabidopsis arenosa</name>
    <dbReference type="NCBI Taxonomy" id="1240361"/>
    <lineage>
        <taxon>Eukaryota</taxon>
        <taxon>Viridiplantae</taxon>
        <taxon>Streptophyta</taxon>
        <taxon>Embryophyta</taxon>
        <taxon>Tracheophyta</taxon>
        <taxon>Spermatophyta</taxon>
        <taxon>Magnoliopsida</taxon>
        <taxon>eudicotyledons</taxon>
        <taxon>Gunneridae</taxon>
        <taxon>Pentapetalae</taxon>
        <taxon>rosids</taxon>
        <taxon>malvids</taxon>
        <taxon>Brassicales</taxon>
        <taxon>Brassicaceae</taxon>
        <taxon>Camelineae</taxon>
        <taxon>Arabidopsis</taxon>
    </lineage>
</organism>
<dbReference type="Pfam" id="PF24552">
    <property type="entry name" value="Defensin"/>
    <property type="match status" value="1"/>
</dbReference>
<dbReference type="InterPro" id="IPR056373">
    <property type="entry name" value="Defensin-like_dom"/>
</dbReference>
<keyword evidence="5" id="KW-1015">Disulfide bond</keyword>
<evidence type="ECO:0000259" key="7">
    <source>
        <dbReference type="Pfam" id="PF24552"/>
    </source>
</evidence>
<dbReference type="Proteomes" id="UP000694240">
    <property type="component" value="Chromosome 9"/>
</dbReference>
<dbReference type="GO" id="GO:0031640">
    <property type="term" value="P:killing of cells of another organism"/>
    <property type="evidence" value="ECO:0007669"/>
    <property type="project" value="UniProtKB-KW"/>
</dbReference>
<evidence type="ECO:0000313" key="8">
    <source>
        <dbReference type="EMBL" id="KAG7567705.1"/>
    </source>
</evidence>
<evidence type="ECO:0000256" key="4">
    <source>
        <dbReference type="ARBA" id="ARBA00022821"/>
    </source>
</evidence>
<evidence type="ECO:0000256" key="1">
    <source>
        <dbReference type="ARBA" id="ARBA00006722"/>
    </source>
</evidence>
<feature type="signal peptide" evidence="6">
    <location>
        <begin position="1"/>
        <end position="22"/>
    </location>
</feature>
<sequence length="125" mass="13668">MGSSKLMVTCIVVAMLAISCDILSVEMGISVQALPPTCGPDCTGKFLKQDCCKYCAGLSYKHGVCILFKGLPPRTSTYRCCCGYLSGTRMFSSIIGLIWTRNAREKLKPKTVAGERSFPTWKNNL</sequence>
<keyword evidence="3" id="KW-0295">Fungicide</keyword>
<accession>A0A8T2A4V9</accession>
<gene>
    <name evidence="8" type="ORF">ISN45_Aa04g005550</name>
</gene>
<evidence type="ECO:0000256" key="3">
    <source>
        <dbReference type="ARBA" id="ARBA00022577"/>
    </source>
</evidence>
<keyword evidence="4" id="KW-0611">Plant defense</keyword>
<evidence type="ECO:0000256" key="5">
    <source>
        <dbReference type="ARBA" id="ARBA00023157"/>
    </source>
</evidence>
<evidence type="ECO:0000256" key="6">
    <source>
        <dbReference type="SAM" id="SignalP"/>
    </source>
</evidence>
<keyword evidence="9" id="KW-1185">Reference proteome</keyword>
<keyword evidence="6" id="KW-0732">Signal</keyword>
<protein>
    <recommendedName>
        <fullName evidence="7">Defensin-like domain-containing protein</fullName>
    </recommendedName>
</protein>
<dbReference type="GO" id="GO:0050832">
    <property type="term" value="P:defense response to fungus"/>
    <property type="evidence" value="ECO:0007669"/>
    <property type="project" value="UniProtKB-KW"/>
</dbReference>
<keyword evidence="2" id="KW-0929">Antimicrobial</keyword>